<organism evidence="1 2">
    <name type="scientific">Prunus dulcis</name>
    <name type="common">Almond</name>
    <name type="synonym">Amygdalus dulcis</name>
    <dbReference type="NCBI Taxonomy" id="3755"/>
    <lineage>
        <taxon>Eukaryota</taxon>
        <taxon>Viridiplantae</taxon>
        <taxon>Streptophyta</taxon>
        <taxon>Embryophyta</taxon>
        <taxon>Tracheophyta</taxon>
        <taxon>Spermatophyta</taxon>
        <taxon>Magnoliopsida</taxon>
        <taxon>eudicotyledons</taxon>
        <taxon>Gunneridae</taxon>
        <taxon>Pentapetalae</taxon>
        <taxon>rosids</taxon>
        <taxon>fabids</taxon>
        <taxon>Rosales</taxon>
        <taxon>Rosaceae</taxon>
        <taxon>Amygdaloideae</taxon>
        <taxon>Amygdaleae</taxon>
        <taxon>Prunus</taxon>
    </lineage>
</organism>
<gene>
    <name evidence="1" type="ORF">ALMOND_2B001831</name>
</gene>
<dbReference type="EMBL" id="CABIKO010000001">
    <property type="protein sequence ID" value="VVA10043.1"/>
    <property type="molecule type" value="Genomic_DNA"/>
</dbReference>
<protein>
    <submittedName>
        <fullName evidence="1">Uncharacterized protein</fullName>
    </submittedName>
</protein>
<proteinExistence type="predicted"/>
<sequence length="174" mass="19947">MADEEVRENIEDSPEFKLFPSMKRYLEFRQAVQNDRDSAEDDQRHSNAQAILRYSESVKTQMWVQLEAKLIILMDINKIYLPGNLVQPQSYQDFDVLVFLLRYVHTAPDQRRSLPTPLARSISPTWTGWFMQKGVSWISARGSTGGKFATSVLQLLAAVLAAKLTAETARRQRV</sequence>
<dbReference type="Proteomes" id="UP000327085">
    <property type="component" value="Chromosome 7"/>
</dbReference>
<dbReference type="Gramene" id="VVA10043">
    <property type="protein sequence ID" value="VVA10043"/>
    <property type="gene ID" value="Prudul26B001831"/>
</dbReference>
<reference evidence="2" key="1">
    <citation type="journal article" date="2020" name="Plant J.">
        <title>Transposons played a major role in the diversification between the closely related almond and peach genomes: results from the almond genome sequence.</title>
        <authorList>
            <person name="Alioto T."/>
            <person name="Alexiou K.G."/>
            <person name="Bardil A."/>
            <person name="Barteri F."/>
            <person name="Castanera R."/>
            <person name="Cruz F."/>
            <person name="Dhingra A."/>
            <person name="Duval H."/>
            <person name="Fernandez I Marti A."/>
            <person name="Frias L."/>
            <person name="Galan B."/>
            <person name="Garcia J.L."/>
            <person name="Howad W."/>
            <person name="Gomez-Garrido J."/>
            <person name="Gut M."/>
            <person name="Julca I."/>
            <person name="Morata J."/>
            <person name="Puigdomenech P."/>
            <person name="Ribeca P."/>
            <person name="Rubio Cabetas M.J."/>
            <person name="Vlasova A."/>
            <person name="Wirthensohn M."/>
            <person name="Garcia-Mas J."/>
            <person name="Gabaldon T."/>
            <person name="Casacuberta J.M."/>
            <person name="Arus P."/>
        </authorList>
    </citation>
    <scope>NUCLEOTIDE SEQUENCE [LARGE SCALE GENOMIC DNA]</scope>
    <source>
        <strain evidence="2">cv. Texas</strain>
    </source>
</reference>
<dbReference type="InParanoid" id="A0A5E4E2M1"/>
<name>A0A5E4E2M1_PRUDU</name>
<dbReference type="AlphaFoldDB" id="A0A5E4E2M1"/>
<accession>A0A5E4E2M1</accession>
<evidence type="ECO:0000313" key="1">
    <source>
        <dbReference type="EMBL" id="VVA10043.1"/>
    </source>
</evidence>
<evidence type="ECO:0000313" key="2">
    <source>
        <dbReference type="Proteomes" id="UP000327085"/>
    </source>
</evidence>